<evidence type="ECO:0000313" key="9">
    <source>
        <dbReference type="Proteomes" id="UP000289260"/>
    </source>
</evidence>
<evidence type="ECO:0000256" key="4">
    <source>
        <dbReference type="ARBA" id="ARBA00022989"/>
    </source>
</evidence>
<feature type="transmembrane region" description="Helical" evidence="6">
    <location>
        <begin position="20"/>
        <end position="43"/>
    </location>
</feature>
<dbReference type="PANTHER" id="PTHR37937">
    <property type="entry name" value="CONJUGATIVE TRANSFER: DNA TRANSPORT"/>
    <property type="match status" value="1"/>
</dbReference>
<dbReference type="OrthoDB" id="226701at2"/>
<dbReference type="EMBL" id="CP035806">
    <property type="protein sequence ID" value="QBE47705.1"/>
    <property type="molecule type" value="Genomic_DNA"/>
</dbReference>
<dbReference type="InterPro" id="IPR027417">
    <property type="entry name" value="P-loop_NTPase"/>
</dbReference>
<evidence type="ECO:0000256" key="1">
    <source>
        <dbReference type="ARBA" id="ARBA00004651"/>
    </source>
</evidence>
<protein>
    <submittedName>
        <fullName evidence="8">Type VI secretion protein</fullName>
    </submittedName>
</protein>
<dbReference type="RefSeq" id="WP_130108859.1">
    <property type="nucleotide sequence ID" value="NZ_CP035806.1"/>
</dbReference>
<dbReference type="Pfam" id="PF12696">
    <property type="entry name" value="TraG-D_C"/>
    <property type="match status" value="1"/>
</dbReference>
<evidence type="ECO:0000259" key="7">
    <source>
        <dbReference type="Pfam" id="PF12696"/>
    </source>
</evidence>
<dbReference type="KEGG" id="ltr:EVS81_01725"/>
<evidence type="ECO:0000313" key="8">
    <source>
        <dbReference type="EMBL" id="QBE47705.1"/>
    </source>
</evidence>
<proteinExistence type="predicted"/>
<name>A0A4P6KBN0_9MICO</name>
<dbReference type="PANTHER" id="PTHR37937:SF1">
    <property type="entry name" value="CONJUGATIVE TRANSFER: DNA TRANSPORT"/>
    <property type="match status" value="1"/>
</dbReference>
<keyword evidence="3 6" id="KW-0812">Transmembrane</keyword>
<evidence type="ECO:0000256" key="2">
    <source>
        <dbReference type="ARBA" id="ARBA00022475"/>
    </source>
</evidence>
<evidence type="ECO:0000256" key="6">
    <source>
        <dbReference type="SAM" id="Phobius"/>
    </source>
</evidence>
<dbReference type="SUPFAM" id="SSF52540">
    <property type="entry name" value="P-loop containing nucleoside triphosphate hydrolases"/>
    <property type="match status" value="1"/>
</dbReference>
<dbReference type="GO" id="GO:0005886">
    <property type="term" value="C:plasma membrane"/>
    <property type="evidence" value="ECO:0007669"/>
    <property type="project" value="UniProtKB-SubCell"/>
</dbReference>
<feature type="transmembrane region" description="Helical" evidence="6">
    <location>
        <begin position="78"/>
        <end position="99"/>
    </location>
</feature>
<evidence type="ECO:0000256" key="5">
    <source>
        <dbReference type="ARBA" id="ARBA00023136"/>
    </source>
</evidence>
<keyword evidence="5 6" id="KW-0472">Membrane</keyword>
<sequence length="594" mass="63006">MSVQGRQSGSFGDEMTNILIAALIGTFGLTLVLRAAGSVAAFLTGVSQPDEGITGGVGVLFDPTHPGLALGSDGLNPFVYWMVVGVMLAILVVVLMWAWTRWRRHSRKVDTDPRRLPGTATAYEVQATASSRALLRRAATLRPSLERPEHSDIGYRLGQSRGKGVWASVEDSILLIGPPRSGKGLHIVIPAILDAPGAVVTTSTRPDNLTATLRARMRVGPVMVFDPQHLAEGVPAGLRWSPIRGCEDPLTAMIRAAGLAAATGLADGGVDGGGFWEGKTRVALQAMLHAAALDNRTPAELFRWTLDPSAAADAVAILNASPRAATGWSEGLEAMIETDPRTRDSIWQGVSLALAALADPRVLDAVSPGPDEAFDPETFIREKGTLYLLATGAGAGNSAALVAAFVEDLVETARRMAARSPGARLDPPLLLALDEIGNLAPLPSLPTLMAEGGGTGITTMPVLQSLAQARDKWSEDQAAAIWDSSIAKIILGGASNSHDLQDLSTLIGERDEFTDSVTLGDYGSRSSQRSVRRVPIMPPDRIRTMPFGTGVLLLRSAPPIIVDLLPWPKRSDAASLKRERSEIETLLENRPTSE</sequence>
<dbReference type="InterPro" id="IPR032689">
    <property type="entry name" value="TraG-D_C"/>
</dbReference>
<keyword evidence="4 6" id="KW-1133">Transmembrane helix</keyword>
<dbReference type="Gene3D" id="3.40.50.300">
    <property type="entry name" value="P-loop containing nucleotide triphosphate hydrolases"/>
    <property type="match status" value="1"/>
</dbReference>
<feature type="domain" description="TraD/TraG TraM recognition site" evidence="7">
    <location>
        <begin position="428"/>
        <end position="546"/>
    </location>
</feature>
<reference evidence="8 9" key="1">
    <citation type="submission" date="2019-02" db="EMBL/GenBank/DDBJ databases">
        <authorList>
            <person name="Sun L."/>
            <person name="Pan D."/>
            <person name="Wu X."/>
        </authorList>
    </citation>
    <scope>NUCLEOTIDE SEQUENCE [LARGE SCALE GENOMIC DNA]</scope>
    <source>
        <strain evidence="8 9">JW-1</strain>
    </source>
</reference>
<dbReference type="CDD" id="cd01127">
    <property type="entry name" value="TrwB_TraG_TraD_VirD4"/>
    <property type="match status" value="1"/>
</dbReference>
<comment type="subcellular location">
    <subcellularLocation>
        <location evidence="1">Cell membrane</location>
        <topology evidence="1">Multi-pass membrane protein</topology>
    </subcellularLocation>
</comment>
<dbReference type="AlphaFoldDB" id="A0A4P6KBN0"/>
<keyword evidence="9" id="KW-1185">Reference proteome</keyword>
<gene>
    <name evidence="8" type="ORF">EVS81_01725</name>
</gene>
<organism evidence="8 9">
    <name type="scientific">Leucobacter triazinivorans</name>
    <dbReference type="NCBI Taxonomy" id="1784719"/>
    <lineage>
        <taxon>Bacteria</taxon>
        <taxon>Bacillati</taxon>
        <taxon>Actinomycetota</taxon>
        <taxon>Actinomycetes</taxon>
        <taxon>Micrococcales</taxon>
        <taxon>Microbacteriaceae</taxon>
        <taxon>Leucobacter</taxon>
    </lineage>
</organism>
<evidence type="ECO:0000256" key="3">
    <source>
        <dbReference type="ARBA" id="ARBA00022692"/>
    </source>
</evidence>
<accession>A0A4P6KBN0</accession>
<dbReference type="Proteomes" id="UP000289260">
    <property type="component" value="Chromosome"/>
</dbReference>
<dbReference type="InterPro" id="IPR051539">
    <property type="entry name" value="T4SS-coupling_protein"/>
</dbReference>
<keyword evidence="2" id="KW-1003">Cell membrane</keyword>